<organism evidence="2 3">
    <name type="scientific">Gynuella sunshinyii YC6258</name>
    <dbReference type="NCBI Taxonomy" id="1445510"/>
    <lineage>
        <taxon>Bacteria</taxon>
        <taxon>Pseudomonadati</taxon>
        <taxon>Pseudomonadota</taxon>
        <taxon>Gammaproteobacteria</taxon>
        <taxon>Oceanospirillales</taxon>
        <taxon>Saccharospirillaceae</taxon>
        <taxon>Gynuella</taxon>
    </lineage>
</organism>
<name>A0A0C5VR21_9GAMM</name>
<dbReference type="OrthoDB" id="5713099at2"/>
<evidence type="ECO:0000313" key="3">
    <source>
        <dbReference type="Proteomes" id="UP000032266"/>
    </source>
</evidence>
<accession>A0A0C5VR21</accession>
<dbReference type="KEGG" id="gsn:YC6258_04659"/>
<sequence>MKYVLPKTPFIRINFVTLCAVISTLTVTSAQAVDASDVDLDDDGLIEIETLTELDQIRYNLSGTGYTDASGITNDTGCPINGCNGYELANDLDFDTDGDGVLHDETGFWNLGEGWIPIGNDSAPFSANFEGNGYSIKNLYINRPYENDVGFFGVVKSSVTIKRVHLNGALTSVTGADQVGGLLGRIQLASYADTNTVIIDDCSVTGSIKGEKFVGGLLGRVHSSWDGYVDIGDSYTNTTLEGENYVGGVIGYASVAALGAIGVYNNYAQGLTSGDFYVGGLVGKIYYEGYEGSIIVSDNTADMDIYGDDSVGGAVGSTYGYGYESYMTFEKTQANGKVRALNGNAGGLVGKVSVDNETITNISKVSATGNVDGIYNVGGLIGFTQAVDWVSLAVHDSYAQGDVDGVTQVGGLIGFAYAEGEAAYVSVFRTYASGAVSGSANTGGLIGLSQDGYDPDDPYSSAIGVGSSYWDSNTTGQTLSAGGTGLSTVEMQCPQTAGDSNCATTVYSGWSNSTWDFGSDTAYPTLK</sequence>
<evidence type="ECO:0000256" key="1">
    <source>
        <dbReference type="SAM" id="SignalP"/>
    </source>
</evidence>
<dbReference type="Proteomes" id="UP000032266">
    <property type="component" value="Chromosome"/>
</dbReference>
<evidence type="ECO:0008006" key="4">
    <source>
        <dbReference type="Google" id="ProtNLM"/>
    </source>
</evidence>
<gene>
    <name evidence="2" type="ORF">YC6258_04659</name>
</gene>
<evidence type="ECO:0000313" key="2">
    <source>
        <dbReference type="EMBL" id="AJQ96691.1"/>
    </source>
</evidence>
<dbReference type="STRING" id="1445510.YC6258_04659"/>
<dbReference type="EMBL" id="CP007142">
    <property type="protein sequence ID" value="AJQ96691.1"/>
    <property type="molecule type" value="Genomic_DNA"/>
</dbReference>
<dbReference type="HOGENOM" id="CLU_512648_0_0_6"/>
<reference evidence="2 3" key="1">
    <citation type="submission" date="2014-01" db="EMBL/GenBank/DDBJ databases">
        <title>Full genme sequencing of cellulolytic bacterium Gynuella sunshinyii YC6258T gen. nov., sp. nov.</title>
        <authorList>
            <person name="Khan H."/>
            <person name="Chung E.J."/>
            <person name="Chung Y.R."/>
        </authorList>
    </citation>
    <scope>NUCLEOTIDE SEQUENCE [LARGE SCALE GENOMIC DNA]</scope>
    <source>
        <strain evidence="2 3">YC6258</strain>
    </source>
</reference>
<dbReference type="Gene3D" id="2.160.20.110">
    <property type="match status" value="3"/>
</dbReference>
<feature type="chain" id="PRO_5002183810" description="GLUG domain-containing protein" evidence="1">
    <location>
        <begin position="33"/>
        <end position="527"/>
    </location>
</feature>
<protein>
    <recommendedName>
        <fullName evidence="4">GLUG domain-containing protein</fullName>
    </recommendedName>
</protein>
<keyword evidence="1" id="KW-0732">Signal</keyword>
<keyword evidence="3" id="KW-1185">Reference proteome</keyword>
<feature type="signal peptide" evidence="1">
    <location>
        <begin position="1"/>
        <end position="32"/>
    </location>
</feature>
<proteinExistence type="predicted"/>
<dbReference type="RefSeq" id="WP_044618643.1">
    <property type="nucleotide sequence ID" value="NZ_CP007142.1"/>
</dbReference>
<dbReference type="AlphaFoldDB" id="A0A0C5VR21"/>